<feature type="compositionally biased region" description="Basic and acidic residues" evidence="1">
    <location>
        <begin position="280"/>
        <end position="291"/>
    </location>
</feature>
<dbReference type="EMBL" id="FRCX01000007">
    <property type="protein sequence ID" value="SHN32466.1"/>
    <property type="molecule type" value="Genomic_DNA"/>
</dbReference>
<dbReference type="OrthoDB" id="8778683at2"/>
<evidence type="ECO:0000256" key="1">
    <source>
        <dbReference type="SAM" id="MobiDB-lite"/>
    </source>
</evidence>
<name>A0A1M7QMD0_9BURK</name>
<proteinExistence type="predicted"/>
<evidence type="ECO:0008006" key="4">
    <source>
        <dbReference type="Google" id="ProtNLM"/>
    </source>
</evidence>
<evidence type="ECO:0000313" key="3">
    <source>
        <dbReference type="Proteomes" id="UP000184339"/>
    </source>
</evidence>
<gene>
    <name evidence="2" type="ORF">SAMN05192549_107291</name>
</gene>
<keyword evidence="3" id="KW-1185">Reference proteome</keyword>
<reference evidence="3" key="1">
    <citation type="submission" date="2016-11" db="EMBL/GenBank/DDBJ databases">
        <authorList>
            <person name="Varghese N."/>
            <person name="Submissions S."/>
        </authorList>
    </citation>
    <scope>NUCLEOTIDE SEQUENCE [LARGE SCALE GENOMIC DNA]</scope>
    <source>
        <strain evidence="3">Sac-22</strain>
    </source>
</reference>
<evidence type="ECO:0000313" key="2">
    <source>
        <dbReference type="EMBL" id="SHN32466.1"/>
    </source>
</evidence>
<feature type="region of interest" description="Disordered" evidence="1">
    <location>
        <begin position="271"/>
        <end position="298"/>
    </location>
</feature>
<protein>
    <recommendedName>
        <fullName evidence="4">Sel1 repeat family protein</fullName>
    </recommendedName>
</protein>
<accession>A0A1M7QMD0</accession>
<organism evidence="2 3">
    <name type="scientific">Duganella sacchari</name>
    <dbReference type="NCBI Taxonomy" id="551987"/>
    <lineage>
        <taxon>Bacteria</taxon>
        <taxon>Pseudomonadati</taxon>
        <taxon>Pseudomonadota</taxon>
        <taxon>Betaproteobacteria</taxon>
        <taxon>Burkholderiales</taxon>
        <taxon>Oxalobacteraceae</taxon>
        <taxon>Telluria group</taxon>
        <taxon>Duganella</taxon>
    </lineage>
</organism>
<dbReference type="RefSeq" id="WP_139260625.1">
    <property type="nucleotide sequence ID" value="NZ_FRCX01000007.1"/>
</dbReference>
<dbReference type="AlphaFoldDB" id="A0A1M7QMD0"/>
<sequence length="298" mass="32722">MQNRYIWTGLALILGIGVISWNAMAPAPAVQSAGAPPRRPVLAAFPAMVPRQSAPPTAEDAPLGMQVDQLIATHDPDDAYTAYWLIANCEIFNRDHDRMIYDLEEVTQKRNMIPYRGMNDSEKQHDTKLCAGMNERMRVSRFDYLAIAVKAGVSGAAIQMAAEGPFGDHSALKTRPDDPLVKEWKANVLDQLSKEADSGDLSTLNYLWVQTLTGDELIAKDPALAYRYAVAQGFIYGEINGPEALEATMYAPEGQLMKTVVDLSAEQRSAERAAAQRIADNARERHRHAENAARPAAG</sequence>
<dbReference type="Proteomes" id="UP000184339">
    <property type="component" value="Unassembled WGS sequence"/>
</dbReference>